<protein>
    <submittedName>
        <fullName evidence="1">Uncharacterized protein</fullName>
    </submittedName>
</protein>
<organism evidence="1">
    <name type="scientific">Anguilla anguilla</name>
    <name type="common">European freshwater eel</name>
    <name type="synonym">Muraena anguilla</name>
    <dbReference type="NCBI Taxonomy" id="7936"/>
    <lineage>
        <taxon>Eukaryota</taxon>
        <taxon>Metazoa</taxon>
        <taxon>Chordata</taxon>
        <taxon>Craniata</taxon>
        <taxon>Vertebrata</taxon>
        <taxon>Euteleostomi</taxon>
        <taxon>Actinopterygii</taxon>
        <taxon>Neopterygii</taxon>
        <taxon>Teleostei</taxon>
        <taxon>Anguilliformes</taxon>
        <taxon>Anguillidae</taxon>
        <taxon>Anguilla</taxon>
    </lineage>
</organism>
<accession>A0A0E9T8S1</accession>
<dbReference type="EMBL" id="GBXM01058780">
    <property type="protein sequence ID" value="JAH49797.1"/>
    <property type="molecule type" value="Transcribed_RNA"/>
</dbReference>
<evidence type="ECO:0000313" key="1">
    <source>
        <dbReference type="EMBL" id="JAH49797.1"/>
    </source>
</evidence>
<reference evidence="1" key="2">
    <citation type="journal article" date="2015" name="Fish Shellfish Immunol.">
        <title>Early steps in the European eel (Anguilla anguilla)-Vibrio vulnificus interaction in the gills: Role of the RtxA13 toxin.</title>
        <authorList>
            <person name="Callol A."/>
            <person name="Pajuelo D."/>
            <person name="Ebbesson L."/>
            <person name="Teles M."/>
            <person name="MacKenzie S."/>
            <person name="Amaro C."/>
        </authorList>
    </citation>
    <scope>NUCLEOTIDE SEQUENCE</scope>
</reference>
<dbReference type="AlphaFoldDB" id="A0A0E9T8S1"/>
<sequence length="32" mass="3892">MVRFITVQRCFYFAHLKQNACALYLPFIKIKK</sequence>
<proteinExistence type="predicted"/>
<name>A0A0E9T8S1_ANGAN</name>
<reference evidence="1" key="1">
    <citation type="submission" date="2014-11" db="EMBL/GenBank/DDBJ databases">
        <authorList>
            <person name="Amaro Gonzalez C."/>
        </authorList>
    </citation>
    <scope>NUCLEOTIDE SEQUENCE</scope>
</reference>